<evidence type="ECO:0000313" key="3">
    <source>
        <dbReference type="Proteomes" id="UP000799438"/>
    </source>
</evidence>
<name>A0A6A6B9W2_9PEZI</name>
<gene>
    <name evidence="2" type="ORF">K452DRAFT_299548</name>
</gene>
<keyword evidence="3" id="KW-1185">Reference proteome</keyword>
<proteinExistence type="predicted"/>
<reference evidence="2" key="1">
    <citation type="journal article" date="2020" name="Stud. Mycol.">
        <title>101 Dothideomycetes genomes: a test case for predicting lifestyles and emergence of pathogens.</title>
        <authorList>
            <person name="Haridas S."/>
            <person name="Albert R."/>
            <person name="Binder M."/>
            <person name="Bloem J."/>
            <person name="Labutti K."/>
            <person name="Salamov A."/>
            <person name="Andreopoulos B."/>
            <person name="Baker S."/>
            <person name="Barry K."/>
            <person name="Bills G."/>
            <person name="Bluhm B."/>
            <person name="Cannon C."/>
            <person name="Castanera R."/>
            <person name="Culley D."/>
            <person name="Daum C."/>
            <person name="Ezra D."/>
            <person name="Gonzalez J."/>
            <person name="Henrissat B."/>
            <person name="Kuo A."/>
            <person name="Liang C."/>
            <person name="Lipzen A."/>
            <person name="Lutzoni F."/>
            <person name="Magnuson J."/>
            <person name="Mondo S."/>
            <person name="Nolan M."/>
            <person name="Ohm R."/>
            <person name="Pangilinan J."/>
            <person name="Park H.-J."/>
            <person name="Ramirez L."/>
            <person name="Alfaro M."/>
            <person name="Sun H."/>
            <person name="Tritt A."/>
            <person name="Yoshinaga Y."/>
            <person name="Zwiers L.-H."/>
            <person name="Turgeon B."/>
            <person name="Goodwin S."/>
            <person name="Spatafora J."/>
            <person name="Crous P."/>
            <person name="Grigoriev I."/>
        </authorList>
    </citation>
    <scope>NUCLEOTIDE SEQUENCE</scope>
    <source>
        <strain evidence="2">CBS 121167</strain>
    </source>
</reference>
<dbReference type="EMBL" id="ML995490">
    <property type="protein sequence ID" value="KAF2140153.1"/>
    <property type="molecule type" value="Genomic_DNA"/>
</dbReference>
<dbReference type="AlphaFoldDB" id="A0A6A6B9W2"/>
<sequence length="263" mass="29042">MDAKIAVGKKTKKRAVEQEESLAQVTKRQKLEVEGAKPDHSPSDPDEESESGSSDDDSLYDDDDDDDADNSSNAATDEYGDDDGSIDDDDIRVTSLADVYKGELADDEVEVIRADGTIDIVKKDKPVGESEIMDKMKSDRRWDRSTFHGQERIGHVIIRAEKEVFRPQDIVDMSAAAKDEGATTKLVQCNNGDFVKLQEGKNKVKLIHEPLAPDHELVPCDCTVCSKQAVFQAGEGSEDHPTRDPQSGLFQSWKKYGKGLRLG</sequence>
<feature type="compositionally biased region" description="Acidic residues" evidence="1">
    <location>
        <begin position="78"/>
        <end position="90"/>
    </location>
</feature>
<dbReference type="GeneID" id="54299734"/>
<evidence type="ECO:0000313" key="2">
    <source>
        <dbReference type="EMBL" id="KAF2140153.1"/>
    </source>
</evidence>
<organism evidence="2 3">
    <name type="scientific">Aplosporella prunicola CBS 121167</name>
    <dbReference type="NCBI Taxonomy" id="1176127"/>
    <lineage>
        <taxon>Eukaryota</taxon>
        <taxon>Fungi</taxon>
        <taxon>Dikarya</taxon>
        <taxon>Ascomycota</taxon>
        <taxon>Pezizomycotina</taxon>
        <taxon>Dothideomycetes</taxon>
        <taxon>Dothideomycetes incertae sedis</taxon>
        <taxon>Botryosphaeriales</taxon>
        <taxon>Aplosporellaceae</taxon>
        <taxon>Aplosporella</taxon>
    </lineage>
</organism>
<protein>
    <submittedName>
        <fullName evidence="2">Uncharacterized protein</fullName>
    </submittedName>
</protein>
<dbReference type="RefSeq" id="XP_033395866.1">
    <property type="nucleotide sequence ID" value="XM_033542237.1"/>
</dbReference>
<dbReference type="Proteomes" id="UP000799438">
    <property type="component" value="Unassembled WGS sequence"/>
</dbReference>
<feature type="compositionally biased region" description="Basic and acidic residues" evidence="1">
    <location>
        <begin position="29"/>
        <end position="43"/>
    </location>
</feature>
<feature type="compositionally biased region" description="Acidic residues" evidence="1">
    <location>
        <begin position="44"/>
        <end position="69"/>
    </location>
</feature>
<feature type="region of interest" description="Disordered" evidence="1">
    <location>
        <begin position="1"/>
        <end position="90"/>
    </location>
</feature>
<evidence type="ECO:0000256" key="1">
    <source>
        <dbReference type="SAM" id="MobiDB-lite"/>
    </source>
</evidence>
<accession>A0A6A6B9W2</accession>